<organism evidence="1 2">
    <name type="scientific">Panagrolaimus sp. ES5</name>
    <dbReference type="NCBI Taxonomy" id="591445"/>
    <lineage>
        <taxon>Eukaryota</taxon>
        <taxon>Metazoa</taxon>
        <taxon>Ecdysozoa</taxon>
        <taxon>Nematoda</taxon>
        <taxon>Chromadorea</taxon>
        <taxon>Rhabditida</taxon>
        <taxon>Tylenchina</taxon>
        <taxon>Panagrolaimomorpha</taxon>
        <taxon>Panagrolaimoidea</taxon>
        <taxon>Panagrolaimidae</taxon>
        <taxon>Panagrolaimus</taxon>
    </lineage>
</organism>
<dbReference type="WBParaSite" id="ES5_v2.g28995.t1">
    <property type="protein sequence ID" value="ES5_v2.g28995.t1"/>
    <property type="gene ID" value="ES5_v2.g28995"/>
</dbReference>
<protein>
    <submittedName>
        <fullName evidence="2">Uncharacterized protein</fullName>
    </submittedName>
</protein>
<proteinExistence type="predicted"/>
<sequence length="85" mass="9696">MSIIFRQLEDDANDVMNKLERKSKSFSLVSWELDGILTVICQLVKQAYDVALSGFLDQTDEKSTVLSLFLSSEYFETVVNDIKII</sequence>
<evidence type="ECO:0000313" key="2">
    <source>
        <dbReference type="WBParaSite" id="ES5_v2.g28995.t1"/>
    </source>
</evidence>
<evidence type="ECO:0000313" key="1">
    <source>
        <dbReference type="Proteomes" id="UP000887579"/>
    </source>
</evidence>
<dbReference type="Proteomes" id="UP000887579">
    <property type="component" value="Unplaced"/>
</dbReference>
<name>A0AC34GHK2_9BILA</name>
<accession>A0AC34GHK2</accession>
<reference evidence="2" key="1">
    <citation type="submission" date="2022-11" db="UniProtKB">
        <authorList>
            <consortium name="WormBaseParasite"/>
        </authorList>
    </citation>
    <scope>IDENTIFICATION</scope>
</reference>